<dbReference type="OrthoDB" id="9808843at2"/>
<keyword evidence="1 5" id="KW-0597">Phosphoprotein</keyword>
<keyword evidence="3" id="KW-0805">Transcription regulation</keyword>
<dbReference type="GO" id="GO:0005524">
    <property type="term" value="F:ATP binding"/>
    <property type="evidence" value="ECO:0007669"/>
    <property type="project" value="InterPro"/>
</dbReference>
<evidence type="ECO:0000313" key="8">
    <source>
        <dbReference type="Proteomes" id="UP000182108"/>
    </source>
</evidence>
<protein>
    <submittedName>
        <fullName evidence="7">DNA-binding transcriptional response regulator, NtrC family, contains REC, AAA-type ATPase, and a Fis-type DNA-binding domains</fullName>
    </submittedName>
</protein>
<dbReference type="CDD" id="cd17550">
    <property type="entry name" value="REC_NtrX-like"/>
    <property type="match status" value="1"/>
</dbReference>
<keyword evidence="8" id="KW-1185">Reference proteome</keyword>
<dbReference type="InterPro" id="IPR050595">
    <property type="entry name" value="Bact_response_regulator"/>
</dbReference>
<keyword evidence="2" id="KW-0902">Two-component regulatory system</keyword>
<dbReference type="GO" id="GO:0000160">
    <property type="term" value="P:phosphorelay signal transduction system"/>
    <property type="evidence" value="ECO:0007669"/>
    <property type="project" value="UniProtKB-KW"/>
</dbReference>
<dbReference type="GO" id="GO:0003677">
    <property type="term" value="F:DNA binding"/>
    <property type="evidence" value="ECO:0007669"/>
    <property type="project" value="UniProtKB-KW"/>
</dbReference>
<gene>
    <name evidence="7" type="ORF">Ga0061068_103105</name>
</gene>
<evidence type="ECO:0000256" key="3">
    <source>
        <dbReference type="ARBA" id="ARBA00023015"/>
    </source>
</evidence>
<evidence type="ECO:0000256" key="5">
    <source>
        <dbReference type="PROSITE-ProRule" id="PRU00169"/>
    </source>
</evidence>
<evidence type="ECO:0000313" key="7">
    <source>
        <dbReference type="EMBL" id="CUB06340.1"/>
    </source>
</evidence>
<dbReference type="InterPro" id="IPR011006">
    <property type="entry name" value="CheY-like_superfamily"/>
</dbReference>
<keyword evidence="4" id="KW-0804">Transcription</keyword>
<dbReference type="Gene3D" id="3.40.50.2300">
    <property type="match status" value="1"/>
</dbReference>
<dbReference type="Gene3D" id="1.10.10.60">
    <property type="entry name" value="Homeodomain-like"/>
    <property type="match status" value="1"/>
</dbReference>
<feature type="domain" description="Response regulatory" evidence="6">
    <location>
        <begin position="3"/>
        <end position="118"/>
    </location>
</feature>
<dbReference type="SUPFAM" id="SSF52172">
    <property type="entry name" value="CheY-like"/>
    <property type="match status" value="1"/>
</dbReference>
<dbReference type="FunFam" id="3.40.50.2300:FF:000018">
    <property type="entry name" value="DNA-binding transcriptional regulator NtrC"/>
    <property type="match status" value="1"/>
</dbReference>
<organism evidence="7 8">
    <name type="scientific">Tepidiphilus thermophilus</name>
    <dbReference type="NCBI Taxonomy" id="876478"/>
    <lineage>
        <taxon>Bacteria</taxon>
        <taxon>Pseudomonadati</taxon>
        <taxon>Pseudomonadota</taxon>
        <taxon>Hydrogenophilia</taxon>
        <taxon>Hydrogenophilales</taxon>
        <taxon>Hydrogenophilaceae</taxon>
        <taxon>Tepidiphilus</taxon>
    </lineage>
</organism>
<dbReference type="AlphaFoldDB" id="A0A0K6ITA6"/>
<evidence type="ECO:0000256" key="4">
    <source>
        <dbReference type="ARBA" id="ARBA00023163"/>
    </source>
</evidence>
<dbReference type="GO" id="GO:0006355">
    <property type="term" value="P:regulation of DNA-templated transcription"/>
    <property type="evidence" value="ECO:0007669"/>
    <property type="project" value="InterPro"/>
</dbReference>
<dbReference type="EMBL" id="CYHH01000003">
    <property type="protein sequence ID" value="CUB06340.1"/>
    <property type="molecule type" value="Genomic_DNA"/>
</dbReference>
<evidence type="ECO:0000256" key="1">
    <source>
        <dbReference type="ARBA" id="ARBA00022553"/>
    </source>
</evidence>
<dbReference type="Proteomes" id="UP000182108">
    <property type="component" value="Unassembled WGS sequence"/>
</dbReference>
<name>A0A0K6ITA6_9PROT</name>
<dbReference type="SUPFAM" id="SSF46689">
    <property type="entry name" value="Homeodomain-like"/>
    <property type="match status" value="1"/>
</dbReference>
<dbReference type="SMART" id="SM00448">
    <property type="entry name" value="REC"/>
    <property type="match status" value="1"/>
</dbReference>
<keyword evidence="7" id="KW-0238">DNA-binding</keyword>
<dbReference type="Pfam" id="PF00072">
    <property type="entry name" value="Response_reg"/>
    <property type="match status" value="1"/>
</dbReference>
<dbReference type="PANTHER" id="PTHR44591">
    <property type="entry name" value="STRESS RESPONSE REGULATOR PROTEIN 1"/>
    <property type="match status" value="1"/>
</dbReference>
<dbReference type="RefSeq" id="WP_055423075.1">
    <property type="nucleotide sequence ID" value="NZ_CYHH01000003.1"/>
</dbReference>
<feature type="modified residue" description="4-aspartylphosphate" evidence="5">
    <location>
        <position position="52"/>
    </location>
</feature>
<evidence type="ECO:0000256" key="2">
    <source>
        <dbReference type="ARBA" id="ARBA00023012"/>
    </source>
</evidence>
<proteinExistence type="predicted"/>
<dbReference type="InterPro" id="IPR009057">
    <property type="entry name" value="Homeodomain-like_sf"/>
</dbReference>
<dbReference type="InterPro" id="IPR002078">
    <property type="entry name" value="Sigma_54_int"/>
</dbReference>
<sequence>MAKVLIVDDEVGIRELLREILEDEGYAVETAENGLQANERLEAERPDVILLDIWMPDVDGITLLRQWMGRQPPAPPVIMMSGHATIDTAVEATRIGAIDFLEKPISMQKLLPAIKEAVARSRQAKAPSEVAIGRLGEHPLLAPVLDRAKNHLQRQGLLYFQVSDSFLVQALAHALSLGDGPRLDLGAETQPLSLDKLQRARGGHWYVYELQNLTRLQQKNLCFAIERRGEYSARVIVFSAVKTEVLEQDGWPETLVADFAQCRVEVPQRDEALRALDTLMPLALAEVAQRRGDAVVPQLPPSGLTRMPKGMLPAELDLFGLAEALLDAQEDGVVPQAAIERIFGLPDQPTLERLLTLPLREAREAFERMYFERLLEREALPMSRVAELAGLERTHLYRKIKQLGLSLKRIQDAD</sequence>
<accession>A0A0K6ITA6</accession>
<evidence type="ECO:0000259" key="6">
    <source>
        <dbReference type="PROSITE" id="PS50110"/>
    </source>
</evidence>
<dbReference type="PROSITE" id="PS50110">
    <property type="entry name" value="RESPONSE_REGULATORY"/>
    <property type="match status" value="1"/>
</dbReference>
<dbReference type="InterPro" id="IPR001789">
    <property type="entry name" value="Sig_transdc_resp-reg_receiver"/>
</dbReference>
<reference evidence="8" key="1">
    <citation type="submission" date="2015-08" db="EMBL/GenBank/DDBJ databases">
        <authorList>
            <person name="Babu N.S."/>
            <person name="Beckwith C.J."/>
            <person name="Beseler K.G."/>
            <person name="Brison A."/>
            <person name="Carone J.V."/>
            <person name="Caskin T.P."/>
            <person name="Diamond M."/>
            <person name="Durham M.E."/>
            <person name="Foxe J.M."/>
            <person name="Go M."/>
            <person name="Henderson B.A."/>
            <person name="Jones I.B."/>
            <person name="McGettigan J.A."/>
            <person name="Micheletti S.J."/>
            <person name="Nasrallah M.E."/>
            <person name="Ortiz D."/>
            <person name="Piller C.R."/>
            <person name="Privatt S.R."/>
            <person name="Schneider S.L."/>
            <person name="Sharp S."/>
            <person name="Smith T.C."/>
            <person name="Stanton J.D."/>
            <person name="Ullery H.E."/>
            <person name="Wilson R.J."/>
            <person name="Serrano M.G."/>
            <person name="Buck G."/>
            <person name="Lee V."/>
            <person name="Wang Y."/>
            <person name="Carvalho R."/>
            <person name="Voegtly L."/>
            <person name="Shi R."/>
            <person name="Duckworth R."/>
            <person name="Johnson A."/>
            <person name="Loviza R."/>
            <person name="Walstead R."/>
            <person name="Shah Z."/>
            <person name="Kiflezghi M."/>
            <person name="Wade K."/>
            <person name="Ball S.L."/>
            <person name="Bradley K.W."/>
            <person name="Asai D.J."/>
            <person name="Bowman C.A."/>
            <person name="Russell D.A."/>
            <person name="Pope W.H."/>
            <person name="Jacobs-Sera D."/>
            <person name="Hendrix R.W."/>
            <person name="Hatfull G.F."/>
        </authorList>
    </citation>
    <scope>NUCLEOTIDE SEQUENCE [LARGE SCALE GENOMIC DNA]</scope>
    <source>
        <strain evidence="8">JCM 19170</strain>
    </source>
</reference>
<dbReference type="PANTHER" id="PTHR44591:SF14">
    <property type="entry name" value="PROTEIN PILG"/>
    <property type="match status" value="1"/>
</dbReference>
<dbReference type="Pfam" id="PF14532">
    <property type="entry name" value="Sigma54_activ_2"/>
    <property type="match status" value="1"/>
</dbReference>